<keyword evidence="3" id="KW-1185">Reference proteome</keyword>
<dbReference type="PANTHER" id="PTHR38590:SF1">
    <property type="entry name" value="BLL0828 PROTEIN"/>
    <property type="match status" value="1"/>
</dbReference>
<dbReference type="RefSeq" id="WP_142602715.1">
    <property type="nucleotide sequence ID" value="NZ_FXSZ01000003.1"/>
</dbReference>
<dbReference type="InterPro" id="IPR047216">
    <property type="entry name" value="Endonuclease_DUF559_bact"/>
</dbReference>
<keyword evidence="2" id="KW-0540">Nuclease</keyword>
<accession>A0A521C957</accession>
<dbReference type="Pfam" id="PF04480">
    <property type="entry name" value="DUF559"/>
    <property type="match status" value="1"/>
</dbReference>
<organism evidence="2 3">
    <name type="scientific">Solitalea koreensis</name>
    <dbReference type="NCBI Taxonomy" id="543615"/>
    <lineage>
        <taxon>Bacteria</taxon>
        <taxon>Pseudomonadati</taxon>
        <taxon>Bacteroidota</taxon>
        <taxon>Sphingobacteriia</taxon>
        <taxon>Sphingobacteriales</taxon>
        <taxon>Sphingobacteriaceae</taxon>
        <taxon>Solitalea</taxon>
    </lineage>
</organism>
<evidence type="ECO:0000313" key="2">
    <source>
        <dbReference type="EMBL" id="SMO55905.1"/>
    </source>
</evidence>
<dbReference type="AlphaFoldDB" id="A0A521C957"/>
<proteinExistence type="predicted"/>
<keyword evidence="2" id="KW-0378">Hydrolase</keyword>
<evidence type="ECO:0000259" key="1">
    <source>
        <dbReference type="Pfam" id="PF04480"/>
    </source>
</evidence>
<dbReference type="GO" id="GO:0004519">
    <property type="term" value="F:endonuclease activity"/>
    <property type="evidence" value="ECO:0007669"/>
    <property type="project" value="UniProtKB-KW"/>
</dbReference>
<dbReference type="OrthoDB" id="9798754at2"/>
<dbReference type="InterPro" id="IPR007569">
    <property type="entry name" value="DUF559"/>
</dbReference>
<evidence type="ECO:0000313" key="3">
    <source>
        <dbReference type="Proteomes" id="UP000315971"/>
    </source>
</evidence>
<protein>
    <submittedName>
        <fullName evidence="2">Very-short-patch-repair endonuclease</fullName>
    </submittedName>
</protein>
<keyword evidence="2" id="KW-0255">Endonuclease</keyword>
<sequence length="120" mass="14370">MKPHPDLSYLKKIRTDLHNNQLVAELELWKFLKNRRLKKRLFKRKHRVGEFVFDFYCPEEHLAVGLVSDQDKDKELFLKDQEMKCIMIECKNVFENIEEVLNTIAAAFNNSKNEMVRSEI</sequence>
<dbReference type="PANTHER" id="PTHR38590">
    <property type="entry name" value="BLL0828 PROTEIN"/>
    <property type="match status" value="1"/>
</dbReference>
<dbReference type="Gene3D" id="3.40.960.10">
    <property type="entry name" value="VSR Endonuclease"/>
    <property type="match status" value="1"/>
</dbReference>
<reference evidence="2 3" key="1">
    <citation type="submission" date="2017-05" db="EMBL/GenBank/DDBJ databases">
        <authorList>
            <person name="Varghese N."/>
            <person name="Submissions S."/>
        </authorList>
    </citation>
    <scope>NUCLEOTIDE SEQUENCE [LARGE SCALE GENOMIC DNA]</scope>
    <source>
        <strain evidence="2 3">DSM 21342</strain>
    </source>
</reference>
<dbReference type="Proteomes" id="UP000315971">
    <property type="component" value="Unassembled WGS sequence"/>
</dbReference>
<feature type="domain" description="DUF559" evidence="1">
    <location>
        <begin position="11"/>
        <end position="107"/>
    </location>
</feature>
<gene>
    <name evidence="2" type="ORF">SAMN06265350_103298</name>
</gene>
<name>A0A521C957_9SPHI</name>
<dbReference type="EMBL" id="FXSZ01000003">
    <property type="protein sequence ID" value="SMO55905.1"/>
    <property type="molecule type" value="Genomic_DNA"/>
</dbReference>